<sequence length="68" mass="7871">MGRMFRRPEGKEGVIYEEKEDIFSNGEDVAEDEFETEDATDFFQNEYPGEDEFEIGDAAEFFENEDAG</sequence>
<organism evidence="1 2">
    <name type="scientific">Hibiscus sabdariffa</name>
    <name type="common">roselle</name>
    <dbReference type="NCBI Taxonomy" id="183260"/>
    <lineage>
        <taxon>Eukaryota</taxon>
        <taxon>Viridiplantae</taxon>
        <taxon>Streptophyta</taxon>
        <taxon>Embryophyta</taxon>
        <taxon>Tracheophyta</taxon>
        <taxon>Spermatophyta</taxon>
        <taxon>Magnoliopsida</taxon>
        <taxon>eudicotyledons</taxon>
        <taxon>Gunneridae</taxon>
        <taxon>Pentapetalae</taxon>
        <taxon>rosids</taxon>
        <taxon>malvids</taxon>
        <taxon>Malvales</taxon>
        <taxon>Malvaceae</taxon>
        <taxon>Malvoideae</taxon>
        <taxon>Hibiscus</taxon>
    </lineage>
</organism>
<keyword evidence="2" id="KW-1185">Reference proteome</keyword>
<evidence type="ECO:0000313" key="1">
    <source>
        <dbReference type="EMBL" id="KAK9006420.1"/>
    </source>
</evidence>
<comment type="caution">
    <text evidence="1">The sequence shown here is derived from an EMBL/GenBank/DDBJ whole genome shotgun (WGS) entry which is preliminary data.</text>
</comment>
<dbReference type="Proteomes" id="UP001396334">
    <property type="component" value="Unassembled WGS sequence"/>
</dbReference>
<protein>
    <submittedName>
        <fullName evidence="1">Uncharacterized protein</fullName>
    </submittedName>
</protein>
<accession>A0ABR2R0H5</accession>
<gene>
    <name evidence="1" type="ORF">V6N11_035460</name>
</gene>
<dbReference type="EMBL" id="JBBPBN010000029">
    <property type="protein sequence ID" value="KAK9006420.1"/>
    <property type="molecule type" value="Genomic_DNA"/>
</dbReference>
<reference evidence="1 2" key="1">
    <citation type="journal article" date="2024" name="G3 (Bethesda)">
        <title>Genome assembly of Hibiscus sabdariffa L. provides insights into metabolisms of medicinal natural products.</title>
        <authorList>
            <person name="Kim T."/>
        </authorList>
    </citation>
    <scope>NUCLEOTIDE SEQUENCE [LARGE SCALE GENOMIC DNA]</scope>
    <source>
        <strain evidence="1">TK-2024</strain>
        <tissue evidence="1">Old leaves</tissue>
    </source>
</reference>
<name>A0ABR2R0H5_9ROSI</name>
<evidence type="ECO:0000313" key="2">
    <source>
        <dbReference type="Proteomes" id="UP001396334"/>
    </source>
</evidence>
<proteinExistence type="predicted"/>